<evidence type="ECO:0000256" key="2">
    <source>
        <dbReference type="ARBA" id="ARBA00022649"/>
    </source>
</evidence>
<comment type="caution">
    <text evidence="9">The sequence shown here is derived from an EMBL/GenBank/DDBJ whole genome shotgun (WGS) entry which is preliminary data.</text>
</comment>
<evidence type="ECO:0000256" key="4">
    <source>
        <dbReference type="ARBA" id="ARBA00022723"/>
    </source>
</evidence>
<protein>
    <recommendedName>
        <fullName evidence="7">Ribonuclease VapC</fullName>
        <shortName evidence="7">RNase VapC</shortName>
        <ecNumber evidence="7">3.1.-.-</ecNumber>
    </recommendedName>
    <alternativeName>
        <fullName evidence="7">Toxin VapC</fullName>
    </alternativeName>
</protein>
<evidence type="ECO:0000256" key="6">
    <source>
        <dbReference type="ARBA" id="ARBA00022842"/>
    </source>
</evidence>
<evidence type="ECO:0000259" key="8">
    <source>
        <dbReference type="Pfam" id="PF01850"/>
    </source>
</evidence>
<dbReference type="EMBL" id="LZKJ01000200">
    <property type="protein sequence ID" value="OBI40347.1"/>
    <property type="molecule type" value="Genomic_DNA"/>
</dbReference>
<dbReference type="InterPro" id="IPR002716">
    <property type="entry name" value="PIN_dom"/>
</dbReference>
<comment type="function">
    <text evidence="7">Toxic component of a toxin-antitoxin (TA) system. An RNase.</text>
</comment>
<dbReference type="CDD" id="cd09873">
    <property type="entry name" value="PIN_Pae0151-like"/>
    <property type="match status" value="1"/>
</dbReference>
<dbReference type="SUPFAM" id="SSF88723">
    <property type="entry name" value="PIN domain-like"/>
    <property type="match status" value="1"/>
</dbReference>
<dbReference type="InterPro" id="IPR022907">
    <property type="entry name" value="VapC_family"/>
</dbReference>
<evidence type="ECO:0000256" key="1">
    <source>
        <dbReference type="ARBA" id="ARBA00001946"/>
    </source>
</evidence>
<feature type="binding site" evidence="7">
    <location>
        <position position="91"/>
    </location>
    <ligand>
        <name>Mg(2+)</name>
        <dbReference type="ChEBI" id="CHEBI:18420"/>
    </ligand>
</feature>
<keyword evidence="3 7" id="KW-0540">Nuclease</keyword>
<evidence type="ECO:0000256" key="7">
    <source>
        <dbReference type="HAMAP-Rule" id="MF_00265"/>
    </source>
</evidence>
<feature type="binding site" evidence="7">
    <location>
        <position position="5"/>
    </location>
    <ligand>
        <name>Mg(2+)</name>
        <dbReference type="ChEBI" id="CHEBI:18420"/>
    </ligand>
</feature>
<dbReference type="Pfam" id="PF01850">
    <property type="entry name" value="PIN"/>
    <property type="match status" value="1"/>
</dbReference>
<dbReference type="GO" id="GO:0004540">
    <property type="term" value="F:RNA nuclease activity"/>
    <property type="evidence" value="ECO:0007669"/>
    <property type="project" value="InterPro"/>
</dbReference>
<evidence type="ECO:0000313" key="10">
    <source>
        <dbReference type="Proteomes" id="UP000093592"/>
    </source>
</evidence>
<keyword evidence="7" id="KW-0800">Toxin</keyword>
<name>A0A1A2YSX6_9MYCO</name>
<comment type="similarity">
    <text evidence="7">Belongs to the PINc/VapC protein family.</text>
</comment>
<keyword evidence="6 7" id="KW-0460">Magnesium</keyword>
<keyword evidence="2 7" id="KW-1277">Toxin-antitoxin system</keyword>
<dbReference type="InterPro" id="IPR044153">
    <property type="entry name" value="PIN_Pae0151-like"/>
</dbReference>
<proteinExistence type="inferred from homology"/>
<dbReference type="GO" id="GO:0000287">
    <property type="term" value="F:magnesium ion binding"/>
    <property type="evidence" value="ECO:0007669"/>
    <property type="project" value="UniProtKB-UniRule"/>
</dbReference>
<dbReference type="AlphaFoldDB" id="A0A1A2YSX6"/>
<dbReference type="OrthoDB" id="4377304at2"/>
<dbReference type="HAMAP" id="MF_00265">
    <property type="entry name" value="VapC_Nob1"/>
    <property type="match status" value="1"/>
</dbReference>
<dbReference type="GO" id="GO:0016787">
    <property type="term" value="F:hydrolase activity"/>
    <property type="evidence" value="ECO:0007669"/>
    <property type="project" value="UniProtKB-KW"/>
</dbReference>
<dbReference type="PANTHER" id="PTHR35901:SF1">
    <property type="entry name" value="EXONUCLEASE VAPC9"/>
    <property type="match status" value="1"/>
</dbReference>
<keyword evidence="5 7" id="KW-0378">Hydrolase</keyword>
<evidence type="ECO:0000256" key="3">
    <source>
        <dbReference type="ARBA" id="ARBA00022722"/>
    </source>
</evidence>
<evidence type="ECO:0000313" key="9">
    <source>
        <dbReference type="EMBL" id="OBI40347.1"/>
    </source>
</evidence>
<keyword evidence="4 7" id="KW-0479">Metal-binding</keyword>
<dbReference type="GO" id="GO:0090729">
    <property type="term" value="F:toxin activity"/>
    <property type="evidence" value="ECO:0007669"/>
    <property type="project" value="UniProtKB-KW"/>
</dbReference>
<accession>A0A1A2YSX6</accession>
<dbReference type="RefSeq" id="WP_065016638.1">
    <property type="nucleotide sequence ID" value="NZ_LZKJ01000200.1"/>
</dbReference>
<dbReference type="Proteomes" id="UP000093592">
    <property type="component" value="Unassembled WGS sequence"/>
</dbReference>
<dbReference type="PANTHER" id="PTHR35901">
    <property type="entry name" value="RIBONUCLEASE VAPC3"/>
    <property type="match status" value="1"/>
</dbReference>
<reference evidence="10" key="1">
    <citation type="submission" date="2016-06" db="EMBL/GenBank/DDBJ databases">
        <authorList>
            <person name="Sutton G."/>
            <person name="Brinkac L."/>
            <person name="Sanka R."/>
            <person name="Adams M."/>
            <person name="Lau E."/>
            <person name="Sam S."/>
            <person name="Sreng N."/>
            <person name="Him V."/>
            <person name="Kerleguer A."/>
            <person name="Cheng S."/>
        </authorList>
    </citation>
    <scope>NUCLEOTIDE SEQUENCE [LARGE SCALE GENOMIC DNA]</scope>
    <source>
        <strain evidence="10">E861</strain>
    </source>
</reference>
<dbReference type="InterPro" id="IPR029060">
    <property type="entry name" value="PIN-like_dom_sf"/>
</dbReference>
<dbReference type="EC" id="3.1.-.-" evidence="7"/>
<dbReference type="Gene3D" id="3.40.50.1010">
    <property type="entry name" value="5'-nuclease"/>
    <property type="match status" value="1"/>
</dbReference>
<feature type="domain" description="PIN" evidence="8">
    <location>
        <begin position="2"/>
        <end position="116"/>
    </location>
</feature>
<gene>
    <name evidence="7" type="primary">vapC</name>
    <name evidence="9" type="ORF">A5707_10605</name>
</gene>
<sequence>MIVLDASAALAALLNDGRSRRLVAAERLHAPHLIDSEIASALRRRAQAQQLSTAQGWRALDTWRHLAVTRHAIHTLLDRIWDLRDSLSAYDAGYVALAEALDCPLVTADRRLSGVSRIRCAITVVPG</sequence>
<comment type="cofactor">
    <cofactor evidence="1 7">
        <name>Mg(2+)</name>
        <dbReference type="ChEBI" id="CHEBI:18420"/>
    </cofactor>
</comment>
<dbReference type="InterPro" id="IPR051619">
    <property type="entry name" value="TypeII_TA_RNase_PINc/VapC"/>
</dbReference>
<organism evidence="9 10">
    <name type="scientific">Mycobacterium kyorinense</name>
    <dbReference type="NCBI Taxonomy" id="487514"/>
    <lineage>
        <taxon>Bacteria</taxon>
        <taxon>Bacillati</taxon>
        <taxon>Actinomycetota</taxon>
        <taxon>Actinomycetes</taxon>
        <taxon>Mycobacteriales</taxon>
        <taxon>Mycobacteriaceae</taxon>
        <taxon>Mycobacterium</taxon>
    </lineage>
</organism>
<evidence type="ECO:0000256" key="5">
    <source>
        <dbReference type="ARBA" id="ARBA00022801"/>
    </source>
</evidence>